<gene>
    <name evidence="2" type="ORF">EV421DRAFT_1049413</name>
</gene>
<feature type="transmembrane region" description="Helical" evidence="1">
    <location>
        <begin position="31"/>
        <end position="48"/>
    </location>
</feature>
<evidence type="ECO:0000313" key="2">
    <source>
        <dbReference type="EMBL" id="KAK0451633.1"/>
    </source>
</evidence>
<comment type="caution">
    <text evidence="2">The sequence shown here is derived from an EMBL/GenBank/DDBJ whole genome shotgun (WGS) entry which is preliminary data.</text>
</comment>
<keyword evidence="1" id="KW-0472">Membrane</keyword>
<reference evidence="2" key="1">
    <citation type="submission" date="2023-06" db="EMBL/GenBank/DDBJ databases">
        <authorList>
            <consortium name="Lawrence Berkeley National Laboratory"/>
            <person name="Ahrendt S."/>
            <person name="Sahu N."/>
            <person name="Indic B."/>
            <person name="Wong-Bajracharya J."/>
            <person name="Merenyi Z."/>
            <person name="Ke H.-M."/>
            <person name="Monk M."/>
            <person name="Kocsube S."/>
            <person name="Drula E."/>
            <person name="Lipzen A."/>
            <person name="Balint B."/>
            <person name="Henrissat B."/>
            <person name="Andreopoulos B."/>
            <person name="Martin F.M."/>
            <person name="Harder C.B."/>
            <person name="Rigling D."/>
            <person name="Ford K.L."/>
            <person name="Foster G.D."/>
            <person name="Pangilinan J."/>
            <person name="Papanicolaou A."/>
            <person name="Barry K."/>
            <person name="LaButti K."/>
            <person name="Viragh M."/>
            <person name="Koriabine M."/>
            <person name="Yan M."/>
            <person name="Riley R."/>
            <person name="Champramary S."/>
            <person name="Plett K.L."/>
            <person name="Tsai I.J."/>
            <person name="Slot J."/>
            <person name="Sipos G."/>
            <person name="Plett J."/>
            <person name="Nagy L.G."/>
            <person name="Grigoriev I.V."/>
        </authorList>
    </citation>
    <scope>NUCLEOTIDE SEQUENCE</scope>
    <source>
        <strain evidence="2">FPL87.14</strain>
    </source>
</reference>
<sequence>MGSATNRQPFSSTIDMKTSTTKNFQSFLFDLWIKLIIRLLLFRLLCFTEPFLPCPFRSCVYMPVVFPSIVVPVTVCIPIVFLCSPVLILRPCIALVVSSHSFSCVWSCCLSEGSCLISRPPFLLVACFLGGFILSLSTHSTASPLTSLSRRRSPRRKFRVGYNFDIVALTY</sequence>
<dbReference type="EMBL" id="JAUEPT010000005">
    <property type="protein sequence ID" value="KAK0451633.1"/>
    <property type="molecule type" value="Genomic_DNA"/>
</dbReference>
<keyword evidence="1" id="KW-1133">Transmembrane helix</keyword>
<evidence type="ECO:0000313" key="3">
    <source>
        <dbReference type="Proteomes" id="UP001175226"/>
    </source>
</evidence>
<proteinExistence type="predicted"/>
<feature type="transmembrane region" description="Helical" evidence="1">
    <location>
        <begin position="88"/>
        <end position="110"/>
    </location>
</feature>
<feature type="transmembrane region" description="Helical" evidence="1">
    <location>
        <begin position="122"/>
        <end position="142"/>
    </location>
</feature>
<keyword evidence="3" id="KW-1185">Reference proteome</keyword>
<protein>
    <submittedName>
        <fullName evidence="2">Uncharacterized protein</fullName>
    </submittedName>
</protein>
<organism evidence="2 3">
    <name type="scientific">Armillaria borealis</name>
    <dbReference type="NCBI Taxonomy" id="47425"/>
    <lineage>
        <taxon>Eukaryota</taxon>
        <taxon>Fungi</taxon>
        <taxon>Dikarya</taxon>
        <taxon>Basidiomycota</taxon>
        <taxon>Agaricomycotina</taxon>
        <taxon>Agaricomycetes</taxon>
        <taxon>Agaricomycetidae</taxon>
        <taxon>Agaricales</taxon>
        <taxon>Marasmiineae</taxon>
        <taxon>Physalacriaceae</taxon>
        <taxon>Armillaria</taxon>
    </lineage>
</organism>
<dbReference type="AlphaFoldDB" id="A0AA39K3P2"/>
<evidence type="ECO:0000256" key="1">
    <source>
        <dbReference type="SAM" id="Phobius"/>
    </source>
</evidence>
<feature type="transmembrane region" description="Helical" evidence="1">
    <location>
        <begin position="60"/>
        <end position="82"/>
    </location>
</feature>
<name>A0AA39K3P2_9AGAR</name>
<accession>A0AA39K3P2</accession>
<dbReference type="Proteomes" id="UP001175226">
    <property type="component" value="Unassembled WGS sequence"/>
</dbReference>
<keyword evidence="1" id="KW-0812">Transmembrane</keyword>